<reference evidence="13 15" key="1">
    <citation type="journal article" date="2000" name="Science">
        <title>The genome sequence of Drosophila melanogaster.</title>
        <authorList>
            <person name="Adams M.D."/>
            <person name="Celniker S.E."/>
            <person name="Holt R.A."/>
            <person name="Evans C.A."/>
            <person name="Gocayne J.D."/>
            <person name="Amanatides P.G."/>
            <person name="Scherer S.E."/>
            <person name="Li P.W."/>
            <person name="Hoskins R.A."/>
            <person name="Galle R.F."/>
            <person name="George R.A."/>
            <person name="Lewis S.E."/>
            <person name="Richards S."/>
            <person name="Ashburner M."/>
            <person name="Henderson S.N."/>
            <person name="Sutton G.G."/>
            <person name="Wortman J.R."/>
            <person name="Yandell M.D."/>
            <person name="Zhang Q."/>
            <person name="Chen L.X."/>
            <person name="Brandon R.C."/>
            <person name="Rogers Y.H."/>
            <person name="Blazej R.G."/>
            <person name="Champe M."/>
            <person name="Pfeiffer B.D."/>
            <person name="Wan K.H."/>
            <person name="Doyle C."/>
            <person name="Baxter E.G."/>
            <person name="Helt G."/>
            <person name="Nelson C.R."/>
            <person name="Gabor G.L."/>
            <person name="Abril J.F."/>
            <person name="Agbayani A."/>
            <person name="An H.J."/>
            <person name="Andrews-Pfannkoch C."/>
            <person name="Baldwin D."/>
            <person name="Ballew R.M."/>
            <person name="Basu A."/>
            <person name="Baxendale J."/>
            <person name="Bayraktaroglu L."/>
            <person name="Beasley E.M."/>
            <person name="Beeson K.Y."/>
            <person name="Benos P.V."/>
            <person name="Berman B.P."/>
            <person name="Bhandari D."/>
            <person name="Bolshakov S."/>
            <person name="Borkova D."/>
            <person name="Botchan M.R."/>
            <person name="Bouck J."/>
            <person name="Brokstein P."/>
            <person name="Brottier P."/>
            <person name="Burtis K.C."/>
            <person name="Busam D.A."/>
            <person name="Butler H."/>
            <person name="Cadieu E."/>
            <person name="Center A."/>
            <person name="Chandra I."/>
            <person name="Cherry J.M."/>
            <person name="Cawley S."/>
            <person name="Dahlke C."/>
            <person name="Davenport L.B."/>
            <person name="Davies P."/>
            <person name="de Pablos B."/>
            <person name="Delcher A."/>
            <person name="Deng Z."/>
            <person name="Mays A.D."/>
            <person name="Dew I."/>
            <person name="Dietz S.M."/>
            <person name="Dodson K."/>
            <person name="Doup L.E."/>
            <person name="Downes M."/>
            <person name="Dugan-Rocha S."/>
            <person name="Dunkov B.C."/>
            <person name="Dunn P."/>
            <person name="Durbin K.J."/>
            <person name="Evangelista C.C."/>
            <person name="Ferraz C."/>
            <person name="Ferriera S."/>
            <person name="Fleischmann W."/>
            <person name="Fosler C."/>
            <person name="Gabrielian A.E."/>
            <person name="Garg N.S."/>
            <person name="Gelbart W.M."/>
            <person name="Glasser K."/>
            <person name="Glodek A."/>
            <person name="Gong F."/>
            <person name="Gorrell J.H."/>
            <person name="Gu Z."/>
            <person name="Guan P."/>
            <person name="Harris M."/>
            <person name="Harris N.L."/>
            <person name="Harvey D."/>
            <person name="Heiman T.J."/>
            <person name="Hernandez J.R."/>
            <person name="Houck J."/>
            <person name="Hostin D."/>
            <person name="Houston K.A."/>
            <person name="Howland T.J."/>
            <person name="Wei M.H."/>
            <person name="Ibegwam C."/>
            <person name="Jalali M."/>
            <person name="Kalush F."/>
            <person name="Karpen G.H."/>
            <person name="Ke Z."/>
            <person name="Kennison J.A."/>
            <person name="Ketchum K.A."/>
            <person name="Kimmel B.E."/>
            <person name="Kodira C.D."/>
            <person name="Kraft C."/>
            <person name="Kravitz S."/>
            <person name="Kulp D."/>
            <person name="Lai Z."/>
            <person name="Lasko P."/>
            <person name="Lei Y."/>
            <person name="Levitsky A.A."/>
            <person name="Li J."/>
            <person name="Li Z."/>
            <person name="Liang Y."/>
            <person name="Lin X."/>
            <person name="Liu X."/>
            <person name="Mattei B."/>
            <person name="McIntosh T.C."/>
            <person name="McLeod M.P."/>
            <person name="McPherson D."/>
            <person name="Merkulov G."/>
            <person name="Milshina N.V."/>
            <person name="Mobarry C."/>
            <person name="Morris J."/>
            <person name="Moshrefi A."/>
            <person name="Mount S.M."/>
            <person name="Moy M."/>
            <person name="Murphy B."/>
            <person name="Murphy L."/>
            <person name="Muzny D.M."/>
            <person name="Nelson D.L."/>
            <person name="Nelson D.R."/>
            <person name="Nelson K.A."/>
            <person name="Nixon K."/>
            <person name="Nusskern D.R."/>
            <person name="Pacleb J.M."/>
            <person name="Palazzolo M."/>
            <person name="Pittman G.S."/>
            <person name="Pan S."/>
            <person name="Pollard J."/>
            <person name="Puri V."/>
            <person name="Reese M.G."/>
            <person name="Reinert K."/>
            <person name="Remington K."/>
            <person name="Saunders R.D."/>
            <person name="Scheeler F."/>
            <person name="Shen H."/>
            <person name="Shue B.C."/>
            <person name="Siden-Kiamos I."/>
            <person name="Simpson M."/>
            <person name="Skupski M.P."/>
            <person name="Smith T."/>
            <person name="Spier E."/>
            <person name="Spradling A.C."/>
            <person name="Stapleton M."/>
            <person name="Strong R."/>
            <person name="Sun E."/>
            <person name="Svirskas R."/>
            <person name="Tector C."/>
            <person name="Turner R."/>
            <person name="Venter E."/>
            <person name="Wang A.H."/>
            <person name="Wang X."/>
            <person name="Wang Z.Y."/>
            <person name="Wassarman D.A."/>
            <person name="Weinstock G.M."/>
            <person name="Weissenbach J."/>
            <person name="Williams S.M."/>
            <person name="WoodageT"/>
            <person name="Worley K.C."/>
            <person name="Wu D."/>
            <person name="Yang S."/>
            <person name="Yao Q.A."/>
            <person name="Ye J."/>
            <person name="Yeh R.F."/>
            <person name="Zaveri J.S."/>
            <person name="Zhan M."/>
            <person name="Zhang G."/>
            <person name="Zhao Q."/>
            <person name="Zheng L."/>
            <person name="Zheng X.H."/>
            <person name="Zhong F.N."/>
            <person name="Zhong W."/>
            <person name="Zhou X."/>
            <person name="Zhu S."/>
            <person name="Zhu X."/>
            <person name="Smith H.O."/>
            <person name="Gibbs R.A."/>
            <person name="Myers E.W."/>
            <person name="Rubin G.M."/>
            <person name="Venter J.C."/>
        </authorList>
    </citation>
    <scope>NUCLEOTIDE SEQUENCE [LARGE SCALE GENOMIC DNA]</scope>
    <source>
        <strain evidence="15">Berkeley</strain>
    </source>
</reference>
<dbReference type="GO" id="GO:0048468">
    <property type="term" value="P:cell development"/>
    <property type="evidence" value="ECO:0007669"/>
    <property type="project" value="UniProtKB-ARBA"/>
</dbReference>
<evidence type="ECO:0000256" key="7">
    <source>
        <dbReference type="ARBA" id="ARBA00023306"/>
    </source>
</evidence>
<evidence type="ECO:0000256" key="10">
    <source>
        <dbReference type="PROSITE-ProRule" id="PRU10141"/>
    </source>
</evidence>
<dbReference type="SMR" id="A8Y4W5"/>
<dbReference type="InterPro" id="IPR000719">
    <property type="entry name" value="Prot_kinase_dom"/>
</dbReference>
<reference evidence="13 15" key="2">
    <citation type="journal article" date="2002" name="Genome Biol.">
        <title>Finishing a whole-genome shotgun: release 3 of the Drosophila melanogaster euchromatic genome sequence.</title>
        <authorList>
            <person name="Celniker S.E."/>
            <person name="Wheeler D.A."/>
            <person name="Kronmiller B."/>
            <person name="Carlson J.W."/>
            <person name="Halpern A."/>
            <person name="Patel S."/>
            <person name="Adams M."/>
            <person name="Champe M."/>
            <person name="Dugan S.P."/>
            <person name="Frise E."/>
            <person name="Hodgson A."/>
            <person name="George R.A."/>
            <person name="Hoskins R.A."/>
            <person name="Laverty T."/>
            <person name="Muzny D.M."/>
            <person name="Nelson C.R."/>
            <person name="Pacleb J.M."/>
            <person name="Park S."/>
            <person name="Pfeiffer B.D."/>
            <person name="Richards S."/>
            <person name="Sodergren E.J."/>
            <person name="Svirskas R."/>
            <person name="Tabor P.E."/>
            <person name="Wan K."/>
            <person name="Stapleton M."/>
            <person name="Sutton G.G."/>
            <person name="Venter C."/>
            <person name="Weinstock G."/>
            <person name="Scherer S.E."/>
            <person name="Myers E.W."/>
            <person name="Gibbs R.A."/>
            <person name="Rubin G.M."/>
        </authorList>
    </citation>
    <scope>NUCLEOTIDE SEQUENCE [LARGE SCALE GENOMIC DNA]</scope>
    <source>
        <strain evidence="15">Berkeley</strain>
    </source>
</reference>
<dbReference type="GO" id="GO:0005634">
    <property type="term" value="C:nucleus"/>
    <property type="evidence" value="ECO:0007669"/>
    <property type="project" value="UniProtKB-ARBA"/>
</dbReference>
<dbReference type="GO" id="GO:0004707">
    <property type="term" value="F:MAP kinase activity"/>
    <property type="evidence" value="ECO:0007669"/>
    <property type="project" value="UniProtKB-EC"/>
</dbReference>
<comment type="catalytic activity">
    <reaction evidence="8">
        <text>L-threonyl-[protein] + ATP = O-phospho-L-threonyl-[protein] + ADP + H(+)</text>
        <dbReference type="Rhea" id="RHEA:46608"/>
        <dbReference type="Rhea" id="RHEA-COMP:11060"/>
        <dbReference type="Rhea" id="RHEA-COMP:11605"/>
        <dbReference type="ChEBI" id="CHEBI:15378"/>
        <dbReference type="ChEBI" id="CHEBI:30013"/>
        <dbReference type="ChEBI" id="CHEBI:30616"/>
        <dbReference type="ChEBI" id="CHEBI:61977"/>
        <dbReference type="ChEBI" id="CHEBI:456216"/>
        <dbReference type="EC" id="2.7.11.24"/>
    </reaction>
</comment>
<dbReference type="OrthoDB" id="192887at2759"/>
<dbReference type="HOGENOM" id="CLU_1429393_0_0_1"/>
<evidence type="ECO:0000313" key="15">
    <source>
        <dbReference type="Proteomes" id="UP000000803"/>
    </source>
</evidence>
<dbReference type="CTD" id="3354888"/>
<evidence type="ECO:0000313" key="14">
    <source>
        <dbReference type="FlyBase" id="FBgn0003256"/>
    </source>
</evidence>
<reference evidence="13 15" key="5">
    <citation type="journal article" date="2002" name="Genome Biol.">
        <title>Heterochromatic sequences in a Drosophila whole-genome shotgun assembly.</title>
        <authorList>
            <person name="Hoskins R.A."/>
            <person name="Smith C.D."/>
            <person name="Carlson J.W."/>
            <person name="Carvalho A.B."/>
            <person name="Halpern A."/>
            <person name="Kaminker J.S."/>
            <person name="Kennedy C."/>
            <person name="Mungall C.J."/>
            <person name="Sullivan B.A."/>
            <person name="Sutton G.G."/>
            <person name="Yasuhara J.C."/>
            <person name="Wakimoto B.T."/>
            <person name="Myers E.W."/>
            <person name="Celniker S.E."/>
            <person name="Rubin G.M."/>
            <person name="Karpen G.H."/>
        </authorList>
    </citation>
    <scope>NUCLEOTIDE SEQUENCE [LARGE SCALE GENOMIC DNA]</scope>
    <source>
        <strain evidence="15">Berkeley</strain>
    </source>
</reference>
<dbReference type="RefSeq" id="NP_001104350.1">
    <property type="nucleotide sequence ID" value="NM_001110880.2"/>
</dbReference>
<reference evidence="13" key="7">
    <citation type="submission" date="2006-08" db="EMBL/GenBank/DDBJ databases">
        <authorList>
            <person name="Celniker S."/>
            <person name="Carlson J."/>
            <person name="Wan K."/>
            <person name="Frise E."/>
            <person name="Hoskins R."/>
            <person name="Park S."/>
            <person name="Svirskas R."/>
            <person name="Rubin G."/>
        </authorList>
    </citation>
    <scope>NUCLEOTIDE SEQUENCE</scope>
</reference>
<dbReference type="InterPro" id="IPR011009">
    <property type="entry name" value="Kinase-like_dom_sf"/>
</dbReference>
<reference evidence="13 15" key="4">
    <citation type="journal article" date="2002" name="Genome Biol.">
        <title>The transposable elements of the Drosophila melanogaster euchromatin: a genomics perspective.</title>
        <authorList>
            <person name="Kaminker J.S."/>
            <person name="Bergman C.M."/>
            <person name="Kronmiller B."/>
            <person name="Carlson J."/>
            <person name="Svirskas R."/>
            <person name="Patel S."/>
            <person name="Frise E."/>
            <person name="Wheeler D.A."/>
            <person name="Lewis S.E."/>
            <person name="Rubin G.M."/>
            <person name="Ashburner M."/>
            <person name="Celniker S.E."/>
        </authorList>
    </citation>
    <scope>NUCLEOTIDE SEQUENCE [LARGE SCALE GENOMIC DNA]</scope>
    <source>
        <strain evidence="15">Berkeley</strain>
    </source>
</reference>
<reference evidence="13 15" key="9">
    <citation type="journal article" date="2007" name="Science">
        <title>Sequence finishing and mapping of Drosophila melanogaster heterochromatin.</title>
        <authorList>
            <person name="Hoskins R.A."/>
            <person name="Carlson J.W."/>
            <person name="Kennedy C."/>
            <person name="Acevedo D."/>
            <person name="Evans-Holm M."/>
            <person name="Frise E."/>
            <person name="Wan K.H."/>
            <person name="Park S."/>
            <person name="Mendez-Lago M."/>
            <person name="Rossi F."/>
            <person name="Villasante A."/>
            <person name="Dimitri P."/>
            <person name="Karpen G.H."/>
            <person name="Celniker S.E."/>
        </authorList>
    </citation>
    <scope>NUCLEOTIDE SEQUENCE [LARGE SCALE GENOMIC DNA]</scope>
    <source>
        <strain evidence="15">Berkeley</strain>
    </source>
</reference>
<keyword evidence="16" id="KW-1267">Proteomics identification</keyword>
<dbReference type="InterPro" id="IPR017441">
    <property type="entry name" value="Protein_kinase_ATP_BS"/>
</dbReference>
<keyword evidence="6 10" id="KW-0067">ATP-binding</keyword>
<reference evidence="13 15" key="3">
    <citation type="journal article" date="2002" name="Genome Biol.">
        <title>Annotation of the Drosophila melanogaster euchromatic genome: a systematic review.</title>
        <authorList>
            <person name="Misra S."/>
            <person name="Crosby M.A."/>
            <person name="Mungall C.J."/>
            <person name="Matthews B.B."/>
            <person name="Campbell K.S."/>
            <person name="Hradecky P."/>
            <person name="Huang Y."/>
            <person name="Kaminker J.S."/>
            <person name="Millburn G.H."/>
            <person name="Prochnik S.E."/>
            <person name="Smith C.D."/>
            <person name="Tupy J.L."/>
            <person name="Whitfied E.J."/>
            <person name="Bayraktaroglu L."/>
            <person name="Berman B.P."/>
            <person name="Bettencourt B.R."/>
            <person name="Celniker S.E."/>
            <person name="de Grey A.D."/>
            <person name="Drysdale R.A."/>
            <person name="Harris N.L."/>
            <person name="Richter J."/>
            <person name="Russo S."/>
            <person name="Schroeder A.J."/>
            <person name="Shu S.Q."/>
            <person name="Stapleton M."/>
            <person name="Yamada C."/>
            <person name="Ashburner M."/>
            <person name="Gelbart W.M."/>
            <person name="Rubin G.M."/>
            <person name="Lewis S.E."/>
        </authorList>
    </citation>
    <scope>GENOME REANNOTATION</scope>
    <source>
        <strain evidence="15">Berkeley</strain>
    </source>
</reference>
<dbReference type="DNASU" id="3354888"/>
<dbReference type="EMBL" id="AE013599">
    <property type="protein sequence ID" value="EDP28108.1"/>
    <property type="molecule type" value="Genomic_DNA"/>
</dbReference>
<dbReference type="BioGRID-ORCS" id="3354888">
    <property type="hits" value="1 hit in 3 CRISPR screens"/>
</dbReference>
<dbReference type="PROSITE" id="PS00107">
    <property type="entry name" value="PROTEIN_KINASE_ATP"/>
    <property type="match status" value="1"/>
</dbReference>
<dbReference type="GO" id="GO:0003006">
    <property type="term" value="P:developmental process involved in reproduction"/>
    <property type="evidence" value="ECO:0007669"/>
    <property type="project" value="UniProtKB-ARBA"/>
</dbReference>
<evidence type="ECO:0000256" key="3">
    <source>
        <dbReference type="ARBA" id="ARBA00012411"/>
    </source>
</evidence>
<evidence type="ECO:0000256" key="2">
    <source>
        <dbReference type="ARBA" id="ARBA00008832"/>
    </source>
</evidence>
<dbReference type="SUPFAM" id="SSF56112">
    <property type="entry name" value="Protein kinase-like (PK-like)"/>
    <property type="match status" value="1"/>
</dbReference>
<dbReference type="EC" id="2.7.11.24" evidence="3"/>
<name>A8Y4W5_DROME</name>
<dbReference type="Proteomes" id="UP000000803">
    <property type="component" value="Chromosome 2R"/>
</dbReference>
<dbReference type="GO" id="GO:0005524">
    <property type="term" value="F:ATP binding"/>
    <property type="evidence" value="ECO:0007669"/>
    <property type="project" value="UniProtKB-UniRule"/>
</dbReference>
<dbReference type="PANTHER" id="PTHR24055">
    <property type="entry name" value="MITOGEN-ACTIVATED PROTEIN KINASE"/>
    <property type="match status" value="1"/>
</dbReference>
<comment type="cofactor">
    <cofactor evidence="1">
        <name>Mg(2+)</name>
        <dbReference type="ChEBI" id="CHEBI:18420"/>
    </cofactor>
</comment>
<dbReference type="Bgee" id="FBgn0003256">
    <property type="expression patterns" value="Expressed in hemocyte (sensu Nematoda and Protostomia) in insect leg and 279 other cell types or tissues"/>
</dbReference>
<keyword evidence="7" id="KW-0131">Cell cycle</keyword>
<dbReference type="GO" id="GO:0005737">
    <property type="term" value="C:cytoplasm"/>
    <property type="evidence" value="ECO:0007669"/>
    <property type="project" value="UniProtKB-ARBA"/>
</dbReference>
<dbReference type="FunFam" id="3.30.200.20:FF:000181">
    <property type="entry name" value="Mitogen-activated protein kinase"/>
    <property type="match status" value="1"/>
</dbReference>
<dbReference type="FlyBase" id="FBgn0003256">
    <property type="gene designation" value="rl"/>
</dbReference>
<dbReference type="InterPro" id="IPR050117">
    <property type="entry name" value="MAPK"/>
</dbReference>
<gene>
    <name evidence="13 14" type="primary">rl</name>
    <name evidence="13" type="synonym">12559</name>
    <name evidence="13" type="synonym">BcDNA:RE08694</name>
    <name evidence="13" type="synonym">CG18732</name>
    <name evidence="13" type="synonym">CT34260</name>
    <name evidence="13" type="synonym">CT39192</name>
    <name evidence="13" type="synonym">D-ERK</name>
    <name evidence="13" type="synonym">DERK</name>
    <name evidence="13" type="synonym">dERK</name>
    <name evidence="13" type="synonym">dErk</name>
    <name evidence="13" type="synonym">DERK-A</name>
    <name evidence="13" type="synonym">dm-dpERK</name>
    <name evidence="13" type="synonym">Dmel\CG12559</name>
    <name evidence="13" type="synonym">DmERK</name>
    <name evidence="13" type="synonym">DmErk</name>
    <name evidence="13" type="synonym">DmERK-A</name>
    <name evidence="13" type="synonym">DmERKA</name>
    <name evidence="13" type="synonym">DmMAPK</name>
    <name evidence="13" type="synonym">dp-ERK</name>
    <name evidence="13" type="synonym">DpERK</name>
    <name evidence="13" type="synonym">DpErk</name>
    <name evidence="13" type="synonym">dpERK</name>
    <name evidence="13" type="synonym">dpERk</name>
    <name evidence="13" type="synonym">dpErk</name>
    <name evidence="13" type="synonym">dpERK1</name>
    <name evidence="13" type="synonym">dpMAPK</name>
    <name evidence="13" type="synonym">Dsor2</name>
    <name evidence="13" type="synonym">E(sina)7</name>
    <name evidence="13" type="synonym">EC2-1</name>
    <name evidence="13" type="synonym">EK2-1</name>
    <name evidence="13" type="synonym">ERK</name>
    <name evidence="13" type="synonym">Erk</name>
    <name evidence="13" type="synonym">erk</name>
    <name evidence="13" type="synonym">ERK-A</name>
    <name evidence="13" type="synonym">Erk/Map kinase</name>
    <name evidence="13" type="synonym">Erk1</name>
    <name evidence="13" type="synonym">ERK1/2</name>
    <name evidence="13" type="synonym">Erk1/2</name>
    <name evidence="13" type="synonym">ERKA</name>
    <name evidence="13" type="synonym">ERKa</name>
    <name evidence="13" type="synonym">ErkA</name>
    <name evidence="13" type="synonym">EY2-2</name>
    <name evidence="13" type="synonym">GroupII</name>
    <name evidence="13" type="synonym">l(2)41Ac</name>
    <name evidence="13" type="synonym">l(2R)EMS45-39</name>
    <name evidence="13" type="synonym">MAP-k</name>
    <name evidence="13" type="synonym">MAPK</name>
    <name evidence="13" type="synonym">MapK</name>
    <name evidence="13" type="synonym">Mapk</name>
    <name evidence="13" type="synonym">mapk</name>
    <name evidence="13" type="synonym">p-ERK</name>
    <name evidence="13" type="synonym">pERK</name>
    <name evidence="13" type="synonym">pMAPK</name>
    <name evidence="13" type="synonym">pMapK</name>
    <name evidence="13" type="synonym">RL</name>
    <name evidence="13" type="synonym">Rl</name>
    <name evidence="12" type="synonym">rl-RA</name>
    <name evidence="13" type="synonym">rl/ERK</name>
    <name evidence="13" type="synonym">rl/MAPK</name>
    <name evidence="13" type="synonym">rll</name>
    <name evidence="13" type="synonym">SEM</name>
    <name evidence="13" type="synonym">Sem</name>
    <name evidence="13" type="synonym">sem</name>
    <name evidence="13" type="synonym">SR2-1</name>
    <name evidence="13" type="synonym">Su(Raf)2B</name>
    <name evidence="13 14" type="ORF">CG12559</name>
    <name evidence="13" type="ORF">Dmel_CG12559</name>
</gene>
<keyword evidence="4" id="KW-0597">Phosphoprotein</keyword>
<reference evidence="13" key="14">
    <citation type="submission" date="2020-04" db="EMBL/GenBank/DDBJ databases">
        <authorList>
            <consortium name="FlyBase"/>
        </authorList>
    </citation>
    <scope>NUCLEOTIDE SEQUENCE</scope>
</reference>
<keyword evidence="15" id="KW-1185">Reference proteome</keyword>
<keyword evidence="13" id="KW-0808">Transferase</keyword>
<dbReference type="AGR" id="FB:FBgn0003256"/>
<evidence type="ECO:0000256" key="4">
    <source>
        <dbReference type="ARBA" id="ARBA00022553"/>
    </source>
</evidence>
<evidence type="ECO:0000256" key="1">
    <source>
        <dbReference type="ARBA" id="ARBA00001946"/>
    </source>
</evidence>
<dbReference type="PROSITE" id="PS50011">
    <property type="entry name" value="PROTEIN_KINASE_DOM"/>
    <property type="match status" value="1"/>
</dbReference>
<dbReference type="Gene3D" id="3.30.200.20">
    <property type="entry name" value="Phosphorylase Kinase, domain 1"/>
    <property type="match status" value="1"/>
</dbReference>
<dbReference type="UCSC" id="CG12559-RA">
    <property type="organism name" value="d. melanogaster"/>
</dbReference>
<dbReference type="EMBL" id="BT120325">
    <property type="protein sequence ID" value="ADC54216.1"/>
    <property type="molecule type" value="mRNA"/>
</dbReference>
<reference evidence="13" key="13">
    <citation type="journal article" date="2015" name="Genome Res.">
        <title>The Release 6 reference sequence of the Drosophila melanogaster genome.</title>
        <authorList>
            <person name="Hoskins R.A."/>
            <person name="Carlson J.W."/>
            <person name="Wan K.H."/>
            <person name="Park S."/>
            <person name="Mendez I."/>
            <person name="Galle S.E."/>
            <person name="Booth B.W."/>
            <person name="Pfeiffer B.D."/>
            <person name="George R.A."/>
            <person name="Svirskas R."/>
            <person name="Krzywinski M."/>
            <person name="Schein J."/>
            <person name="Accardo M.C."/>
            <person name="Damia E."/>
            <person name="Messina G."/>
            <person name="Mendez-Lago M."/>
            <person name="de Pablos B."/>
            <person name="Demakova O.V."/>
            <person name="Andreyeva E.N."/>
            <person name="Boldyreva L.V."/>
            <person name="Marra M."/>
            <person name="Carvalho A.B."/>
            <person name="Dimitri P."/>
            <person name="Villasante A."/>
            <person name="Zhimulev I.F."/>
            <person name="Rubin G.M."/>
            <person name="Karpen G.H."/>
            <person name="Celniker S.E."/>
        </authorList>
    </citation>
    <scope>NUCLEOTIDE SEQUENCE</scope>
</reference>
<evidence type="ECO:0000313" key="13">
    <source>
        <dbReference type="EMBL" id="EDP28108.1"/>
    </source>
</evidence>
<evidence type="ECO:0000256" key="5">
    <source>
        <dbReference type="ARBA" id="ARBA00022741"/>
    </source>
</evidence>
<comment type="catalytic activity">
    <reaction evidence="9">
        <text>L-seryl-[protein] + ATP = O-phospho-L-seryl-[protein] + ADP + H(+)</text>
        <dbReference type="Rhea" id="RHEA:17989"/>
        <dbReference type="Rhea" id="RHEA-COMP:9863"/>
        <dbReference type="Rhea" id="RHEA-COMP:11604"/>
        <dbReference type="ChEBI" id="CHEBI:15378"/>
        <dbReference type="ChEBI" id="CHEBI:29999"/>
        <dbReference type="ChEBI" id="CHEBI:30616"/>
        <dbReference type="ChEBI" id="CHEBI:83421"/>
        <dbReference type="ChEBI" id="CHEBI:456216"/>
        <dbReference type="EC" id="2.7.11.24"/>
    </reaction>
</comment>
<evidence type="ECO:0000256" key="6">
    <source>
        <dbReference type="ARBA" id="ARBA00022840"/>
    </source>
</evidence>
<evidence type="ECO:0000313" key="12">
    <source>
        <dbReference type="EMBL" id="ADC54216.1"/>
    </source>
</evidence>
<proteinExistence type="evidence at protein level"/>
<accession>A8Y4W5</accession>
<reference evidence="13" key="12">
    <citation type="journal article" date="2015" name="G3 (Bethesda)">
        <title>Gene Model Annotations for Drosophila melanogaster: The Rule-Benders.</title>
        <authorList>
            <consortium name="FlyBase Consortium"/>
            <person name="Crosby M.A."/>
            <person name="Gramates L.S."/>
            <person name="Dos Santos G."/>
            <person name="Matthews B.B."/>
            <person name="St Pierre S.E."/>
            <person name="Zhou P."/>
            <person name="Schroeder A.J."/>
            <person name="Falls K."/>
            <person name="Emmert D.B."/>
            <person name="Russo S.M."/>
            <person name="Gelbart W.M."/>
            <person name="null"/>
        </authorList>
    </citation>
    <scope>NUCLEOTIDE SEQUENCE</scope>
</reference>
<feature type="binding site" evidence="10">
    <location>
        <position position="68"/>
    </location>
    <ligand>
        <name>ATP</name>
        <dbReference type="ChEBI" id="CHEBI:30616"/>
    </ligand>
</feature>
<evidence type="ECO:0000259" key="11">
    <source>
        <dbReference type="PROSITE" id="PS50011"/>
    </source>
</evidence>
<reference evidence="13" key="15">
    <citation type="submission" date="2020-05" db="EMBL/GenBank/DDBJ databases">
        <title>Drosophila melanogaster release 4 sequence.</title>
        <authorList>
            <consortium name="Berkeley Drosophila Genome Project"/>
            <person name="Celniker S."/>
            <person name="Carlson J."/>
            <person name="Wan K."/>
            <person name="Pfeiffer B."/>
            <person name="Frise E."/>
            <person name="George R."/>
            <person name="Hoskins R."/>
            <person name="Stapleton M."/>
            <person name="Pacleb J."/>
            <person name="Park S."/>
            <person name="Svirskas R."/>
            <person name="Smith E."/>
            <person name="Yu C."/>
            <person name="Rubin G."/>
        </authorList>
    </citation>
    <scope>NUCLEOTIDE SEQUENCE</scope>
</reference>
<dbReference type="GeneID" id="3354888"/>
<dbReference type="VEuPathDB" id="VectorBase:FBgn0003256"/>
<evidence type="ECO:0007829" key="16">
    <source>
        <dbReference type="PeptideAtlas" id="A8Y4W5"/>
    </source>
</evidence>
<protein>
    <recommendedName>
        <fullName evidence="3">mitogen-activated protein kinase</fullName>
        <ecNumber evidence="3">2.7.11.24</ecNumber>
    </recommendedName>
</protein>
<dbReference type="AlphaFoldDB" id="A8Y4W5"/>
<comment type="similarity">
    <text evidence="2">Belongs to the protein kinase superfamily. CMGC Ser/Thr protein kinase family. MAP kinase subfamily.</text>
</comment>
<reference evidence="13 15" key="8">
    <citation type="journal article" date="2007" name="Science">
        <title>The Release 5.1 annotation of Drosophila melanogaster heterochromatin.</title>
        <authorList>
            <person name="Smith C.D."/>
            <person name="Shu S."/>
            <person name="Mungall C.J."/>
            <person name="Karpen G.H."/>
        </authorList>
    </citation>
    <scope>NUCLEOTIDE SEQUENCE [LARGE SCALE GENOMIC DNA]</scope>
    <source>
        <strain evidence="15">Berkeley</strain>
    </source>
</reference>
<dbReference type="SMART" id="SM00220">
    <property type="entry name" value="S_TKc"/>
    <property type="match status" value="1"/>
</dbReference>
<keyword evidence="5 10" id="KW-0547">Nucleotide-binding</keyword>
<evidence type="ECO:0000256" key="9">
    <source>
        <dbReference type="ARBA" id="ARBA00048312"/>
    </source>
</evidence>
<reference evidence="12" key="10">
    <citation type="submission" date="2010-02" db="EMBL/GenBank/DDBJ databases">
        <authorList>
            <person name="Carlson J."/>
            <person name="Booth B."/>
            <person name="Frise E."/>
            <person name="Park S."/>
            <person name="Wan K."/>
            <person name="Yu C."/>
            <person name="Celniker S."/>
        </authorList>
    </citation>
    <scope>NUCLEOTIDE SEQUENCE</scope>
    <source>
        <strain evidence="12">Berkeley</strain>
    </source>
</reference>
<feature type="domain" description="Protein kinase" evidence="11">
    <location>
        <begin position="38"/>
        <end position="190"/>
    </location>
</feature>
<dbReference type="ExpressionAtlas" id="A8Y4W5">
    <property type="expression patterns" value="baseline and differential"/>
</dbReference>
<reference evidence="13" key="11">
    <citation type="journal article" date="2015" name="G3 (Bethesda)">
        <title>Gene Model Annotations for Drosophila melanogaster: Impact of High-Throughput Data.</title>
        <authorList>
            <consortium name="FlyBase Consortium"/>
            <person name="Matthews B.B."/>
            <person name="Dos Santos G."/>
            <person name="Crosby M.A."/>
            <person name="Emmert D.B."/>
            <person name="St Pierre S.E."/>
            <person name="Gramates L.S."/>
            <person name="Zhou P."/>
            <person name="Schroeder A.J."/>
            <person name="Falls K."/>
            <person name="Strelets V."/>
            <person name="Russo S.M."/>
            <person name="Gelbart W.M."/>
            <person name="null"/>
        </authorList>
    </citation>
    <scope>NUCLEOTIDE SEQUENCE</scope>
</reference>
<dbReference type="Pfam" id="PF00069">
    <property type="entry name" value="Pkinase"/>
    <property type="match status" value="1"/>
</dbReference>
<sequence>MEEFNSSGSVVNGTGSTEVPQSNAEVIRGQIFEVGPRYIKLAYIGEGAYGMVVSADDTLTNQRVAIKKISPFEHQTYCQRTLREITILTRFKHENIIDIRDILRVDSIDQMRDVYIVQCLMETDLYKLLKTQVMVLPDIWLKFIERITTIDMWCIILAITPNTKTEYNCRLSDIFNYGSDSRYAFMRALK</sequence>
<organism evidence="12">
    <name type="scientific">Drosophila melanogaster</name>
    <name type="common">Fruit fly</name>
    <dbReference type="NCBI Taxonomy" id="7227"/>
    <lineage>
        <taxon>Eukaryota</taxon>
        <taxon>Metazoa</taxon>
        <taxon>Ecdysozoa</taxon>
        <taxon>Arthropoda</taxon>
        <taxon>Hexapoda</taxon>
        <taxon>Insecta</taxon>
        <taxon>Pterygota</taxon>
        <taxon>Neoptera</taxon>
        <taxon>Endopterygota</taxon>
        <taxon>Diptera</taxon>
        <taxon>Brachycera</taxon>
        <taxon>Muscomorpha</taxon>
        <taxon>Ephydroidea</taxon>
        <taxon>Drosophilidae</taxon>
        <taxon>Drosophila</taxon>
        <taxon>Sophophora</taxon>
    </lineage>
</organism>
<evidence type="ECO:0000256" key="8">
    <source>
        <dbReference type="ARBA" id="ARBA00047592"/>
    </source>
</evidence>
<reference evidence="13 15" key="6">
    <citation type="journal article" date="2005" name="PLoS Comput. Biol.">
        <title>Combined evidence annotation of transposable elements in genome sequences.</title>
        <authorList>
            <person name="Quesneville H."/>
            <person name="Bergman C.M."/>
            <person name="Andrieu O."/>
            <person name="Autard D."/>
            <person name="Nouaud D."/>
            <person name="Ashburner M."/>
            <person name="Anxolabehere D."/>
        </authorList>
    </citation>
    <scope>NUCLEOTIDE SEQUENCE [LARGE SCALE GENOMIC DNA]</scope>
    <source>
        <strain evidence="15">Berkeley</strain>
    </source>
</reference>